<evidence type="ECO:0000313" key="1">
    <source>
        <dbReference type="EMBL" id="TWW58301.1"/>
    </source>
</evidence>
<dbReference type="AlphaFoldDB" id="A0A5C6MW11"/>
<dbReference type="EMBL" id="RHFK02000020">
    <property type="protein sequence ID" value="TWW58301.1"/>
    <property type="molecule type" value="Genomic_DNA"/>
</dbReference>
<gene>
    <name evidence="1" type="ORF">D4764_07G0010200</name>
</gene>
<organism evidence="1 2">
    <name type="scientific">Takifugu flavidus</name>
    <name type="common">sansaifugu</name>
    <dbReference type="NCBI Taxonomy" id="433684"/>
    <lineage>
        <taxon>Eukaryota</taxon>
        <taxon>Metazoa</taxon>
        <taxon>Chordata</taxon>
        <taxon>Craniata</taxon>
        <taxon>Vertebrata</taxon>
        <taxon>Euteleostomi</taxon>
        <taxon>Actinopterygii</taxon>
        <taxon>Neopterygii</taxon>
        <taxon>Teleostei</taxon>
        <taxon>Neoteleostei</taxon>
        <taxon>Acanthomorphata</taxon>
        <taxon>Eupercaria</taxon>
        <taxon>Tetraodontiformes</taxon>
        <taxon>Tetradontoidea</taxon>
        <taxon>Tetraodontidae</taxon>
        <taxon>Takifugu</taxon>
    </lineage>
</organism>
<reference evidence="1 2" key="1">
    <citation type="submission" date="2019-04" db="EMBL/GenBank/DDBJ databases">
        <title>Chromosome genome assembly for Takifugu flavidus.</title>
        <authorList>
            <person name="Xiao S."/>
        </authorList>
    </citation>
    <scope>NUCLEOTIDE SEQUENCE [LARGE SCALE GENOMIC DNA]</scope>
    <source>
        <strain evidence="1">HTHZ2018</strain>
        <tissue evidence="1">Muscle</tissue>
    </source>
</reference>
<evidence type="ECO:0000313" key="2">
    <source>
        <dbReference type="Proteomes" id="UP000324091"/>
    </source>
</evidence>
<evidence type="ECO:0008006" key="3">
    <source>
        <dbReference type="Google" id="ProtNLM"/>
    </source>
</evidence>
<proteinExistence type="predicted"/>
<accession>A0A5C6MW11</accession>
<sequence length="73" mass="8160">MDPLQFAYQPSIGMDHAVIDLLHTSLTHLEKAGSTVRIVFLDFSSAFNTIQPRLLGDKLQVAGVDHHHLLWPV</sequence>
<keyword evidence="2" id="KW-1185">Reference proteome</keyword>
<comment type="caution">
    <text evidence="1">The sequence shown here is derived from an EMBL/GenBank/DDBJ whole genome shotgun (WGS) entry which is preliminary data.</text>
</comment>
<dbReference type="Proteomes" id="UP000324091">
    <property type="component" value="Chromosome 7"/>
</dbReference>
<name>A0A5C6MW11_9TELE</name>
<protein>
    <recommendedName>
        <fullName evidence="3">Reverse transcriptase domain-containing protein</fullName>
    </recommendedName>
</protein>